<dbReference type="AlphaFoldDB" id="A0A448YFC3"/>
<feature type="region of interest" description="Disordered" evidence="6">
    <location>
        <begin position="913"/>
        <end position="940"/>
    </location>
</feature>
<evidence type="ECO:0000313" key="10">
    <source>
        <dbReference type="EMBL" id="VEU19578.1"/>
    </source>
</evidence>
<feature type="compositionally biased region" description="Acidic residues" evidence="6">
    <location>
        <begin position="847"/>
        <end position="859"/>
    </location>
</feature>
<evidence type="ECO:0000313" key="11">
    <source>
        <dbReference type="Proteomes" id="UP000290900"/>
    </source>
</evidence>
<feature type="compositionally biased region" description="Polar residues" evidence="6">
    <location>
        <begin position="243"/>
        <end position="252"/>
    </location>
</feature>
<feature type="compositionally biased region" description="Basic and acidic residues" evidence="6">
    <location>
        <begin position="860"/>
        <end position="871"/>
    </location>
</feature>
<keyword evidence="11" id="KW-1185">Reference proteome</keyword>
<feature type="compositionally biased region" description="Acidic residues" evidence="6">
    <location>
        <begin position="70"/>
        <end position="79"/>
    </location>
</feature>
<dbReference type="PROSITE" id="PS50934">
    <property type="entry name" value="SWIRM"/>
    <property type="match status" value="1"/>
</dbReference>
<proteinExistence type="predicted"/>
<feature type="compositionally biased region" description="Acidic residues" evidence="6">
    <location>
        <begin position="19"/>
        <end position="33"/>
    </location>
</feature>
<dbReference type="GO" id="GO:0016514">
    <property type="term" value="C:SWI/SNF complex"/>
    <property type="evidence" value="ECO:0007669"/>
    <property type="project" value="TreeGrafter"/>
</dbReference>
<feature type="domain" description="SANT" evidence="9">
    <location>
        <begin position="470"/>
        <end position="521"/>
    </location>
</feature>
<dbReference type="Proteomes" id="UP000290900">
    <property type="component" value="Unassembled WGS sequence"/>
</dbReference>
<dbReference type="PROSITE" id="PS50090">
    <property type="entry name" value="MYB_LIKE"/>
    <property type="match status" value="1"/>
</dbReference>
<feature type="domain" description="SWIRM" evidence="8">
    <location>
        <begin position="303"/>
        <end position="400"/>
    </location>
</feature>
<evidence type="ECO:0000256" key="5">
    <source>
        <dbReference type="SAM" id="Coils"/>
    </source>
</evidence>
<dbReference type="InterPro" id="IPR032451">
    <property type="entry name" value="SMARCC_C"/>
</dbReference>
<evidence type="ECO:0000256" key="6">
    <source>
        <dbReference type="SAM" id="MobiDB-lite"/>
    </source>
</evidence>
<evidence type="ECO:0000259" key="9">
    <source>
        <dbReference type="PROSITE" id="PS51293"/>
    </source>
</evidence>
<dbReference type="GO" id="GO:0045893">
    <property type="term" value="P:positive regulation of DNA-templated transcription"/>
    <property type="evidence" value="ECO:0007669"/>
    <property type="project" value="TreeGrafter"/>
</dbReference>
<dbReference type="SMART" id="SM00717">
    <property type="entry name" value="SANT"/>
    <property type="match status" value="1"/>
</dbReference>
<dbReference type="InParanoid" id="A0A448YFC3"/>
<dbReference type="OrthoDB" id="118550at2759"/>
<dbReference type="Gene3D" id="1.10.10.10">
    <property type="entry name" value="Winged helix-like DNA-binding domain superfamily/Winged helix DNA-binding domain"/>
    <property type="match status" value="1"/>
</dbReference>
<dbReference type="EMBL" id="CAACVR010000001">
    <property type="protein sequence ID" value="VEU19578.1"/>
    <property type="molecule type" value="Genomic_DNA"/>
</dbReference>
<dbReference type="STRING" id="13370.A0A448YFC3"/>
<dbReference type="GO" id="GO:0003677">
    <property type="term" value="F:DNA binding"/>
    <property type="evidence" value="ECO:0007669"/>
    <property type="project" value="UniProtKB-KW"/>
</dbReference>
<dbReference type="FunCoup" id="A0A448YFC3">
    <property type="interactions" value="1067"/>
</dbReference>
<dbReference type="SUPFAM" id="SSF46689">
    <property type="entry name" value="Homeodomain-like"/>
    <property type="match status" value="2"/>
</dbReference>
<accession>A0A448YFC3</accession>
<dbReference type="PROSITE" id="PS51293">
    <property type="entry name" value="SANT"/>
    <property type="match status" value="1"/>
</dbReference>
<feature type="region of interest" description="Disordered" evidence="6">
    <location>
        <begin position="1"/>
        <end position="271"/>
    </location>
</feature>
<feature type="compositionally biased region" description="Acidic residues" evidence="6">
    <location>
        <begin position="162"/>
        <end position="183"/>
    </location>
</feature>
<dbReference type="InterPro" id="IPR009057">
    <property type="entry name" value="Homeodomain-like_sf"/>
</dbReference>
<keyword evidence="1" id="KW-0805">Transcription regulation</keyword>
<feature type="compositionally biased region" description="Basic and acidic residues" evidence="6">
    <location>
        <begin position="757"/>
        <end position="776"/>
    </location>
</feature>
<evidence type="ECO:0000256" key="4">
    <source>
        <dbReference type="ARBA" id="ARBA00023242"/>
    </source>
</evidence>
<feature type="compositionally biased region" description="Polar residues" evidence="6">
    <location>
        <begin position="42"/>
        <end position="51"/>
    </location>
</feature>
<protein>
    <submittedName>
        <fullName evidence="10">DEKNAAC100751</fullName>
    </submittedName>
</protein>
<feature type="compositionally biased region" description="Polar residues" evidence="6">
    <location>
        <begin position="127"/>
        <end position="141"/>
    </location>
</feature>
<feature type="compositionally biased region" description="Basic and acidic residues" evidence="6">
    <location>
        <begin position="184"/>
        <end position="213"/>
    </location>
</feature>
<feature type="compositionally biased region" description="Acidic residues" evidence="6">
    <location>
        <begin position="1"/>
        <end position="10"/>
    </location>
</feature>
<organism evidence="10 11">
    <name type="scientific">Brettanomyces naardenensis</name>
    <name type="common">Yeast</name>
    <dbReference type="NCBI Taxonomy" id="13370"/>
    <lineage>
        <taxon>Eukaryota</taxon>
        <taxon>Fungi</taxon>
        <taxon>Dikarya</taxon>
        <taxon>Ascomycota</taxon>
        <taxon>Saccharomycotina</taxon>
        <taxon>Pichiomycetes</taxon>
        <taxon>Pichiales</taxon>
        <taxon>Pichiaceae</taxon>
        <taxon>Brettanomyces</taxon>
    </lineage>
</organism>
<gene>
    <name evidence="10" type="ORF">BRENAR_LOCUS315</name>
</gene>
<feature type="domain" description="Myb-like" evidence="7">
    <location>
        <begin position="475"/>
        <end position="517"/>
    </location>
</feature>
<evidence type="ECO:0000256" key="3">
    <source>
        <dbReference type="ARBA" id="ARBA00023163"/>
    </source>
</evidence>
<dbReference type="Pfam" id="PF16495">
    <property type="entry name" value="SWIRM-assoc_1"/>
    <property type="match status" value="1"/>
</dbReference>
<evidence type="ECO:0000259" key="7">
    <source>
        <dbReference type="PROSITE" id="PS50090"/>
    </source>
</evidence>
<dbReference type="InterPro" id="IPR036388">
    <property type="entry name" value="WH-like_DNA-bd_sf"/>
</dbReference>
<sequence length="949" mass="104607">MEGDTPEPEELISPVAETRDEDESSLPIEEDSNTEIQPEGLESNSDSSLSNIPGEEGATNAVDNSKSEDDVSGEEEEEVVTAGGGDGETENEAGSANGEQQLAEDQDSIGVESMEPISTEEPERLQADTSVVASETIQRPQTDGEEIPTPEETDSGSSPVSPDEDSEMKDIEDESNEVSNETEEQSRDVRPDTEHTVEVKTESEAPSDVKDTASDLQASTEEIPKPVSAKEPSAPQLMKHGGSSESRATESSVGEARSATEGPNTSVGTPVLSSVADTTAYSESSESRATVPMSALKKQTHTIVLPSYASWFDLKKIHKIEKESLPEFFNHFNKNKSPEIYARYRNFMINAYRLNPNDYLSFTAVRRNLVGDAPTLLRVHRFLDKWGLINYQVNPETRSVPIEPPYTGDFSVDYDTPRGMFPFEGYRPPTELPDLSKVKQLLDNRPNLEKRSANDDGEAPKKKVKIIKPDVNKGWSEDSLKKLIDGVKIFSGNWYKVAELVGNKTPEECIIRFLQLPMEDEFLQEHKELLGPLKYVPNLSFSPNDNPVMSTLAFLSKMVDPEVAAAASNRSIKIMDEKIDEKINSNKPKYDKDSKGDDALADIKDAAANAFGIIGSKSHLFATYEEREMNKSFVNIIQNQLKIVELKLSKLNALEKEYEFQRKQLSSKNDEMFLEKLSLFKYTDSVSTKLLQAIDLLEAVLKTKRETKLSSETSPILAEGTAGQPQKETAEKNETPFASTIDGPEETAPISDEENDEQKGDTDETNVKLEDTKTEEGVGNGSTSESVDIAGGKVEAEQPGDESPEGDNGTASDQNESEVVPASEQMPPEQISSNVTDDVEQTAQSEAEVDLEGDIDNEKEEPQKESLDTRKSNALTSAEDVLVLSASKLDELRRLIREARDVVLKPPRKQLNILETETQEEPTAASEGEDSSTKPVSFEAPQLYRYWSG</sequence>
<dbReference type="PANTHER" id="PTHR12802:SF41">
    <property type="entry name" value="BRAHMA ASSOCIATED PROTEIN 155 KDA"/>
    <property type="match status" value="1"/>
</dbReference>
<reference evidence="10 11" key="1">
    <citation type="submission" date="2018-12" db="EMBL/GenBank/DDBJ databases">
        <authorList>
            <person name="Tiukova I."/>
            <person name="Dainat J."/>
        </authorList>
    </citation>
    <scope>NUCLEOTIDE SEQUENCE [LARGE SCALE GENOMIC DNA]</scope>
</reference>
<evidence type="ECO:0000256" key="1">
    <source>
        <dbReference type="ARBA" id="ARBA00023015"/>
    </source>
</evidence>
<feature type="compositionally biased region" description="Polar residues" evidence="6">
    <location>
        <begin position="261"/>
        <end position="271"/>
    </location>
</feature>
<name>A0A448YFC3_BRENA</name>
<dbReference type="Gene3D" id="1.10.10.60">
    <property type="entry name" value="Homeodomain-like"/>
    <property type="match status" value="1"/>
</dbReference>
<dbReference type="Pfam" id="PF04433">
    <property type="entry name" value="SWIRM"/>
    <property type="match status" value="1"/>
</dbReference>
<dbReference type="InterPro" id="IPR007526">
    <property type="entry name" value="SWIRM"/>
</dbReference>
<dbReference type="FunFam" id="1.10.10.10:FF:000020">
    <property type="entry name" value="SWI/SNF complex subunit SMARCC2 isoform c"/>
    <property type="match status" value="1"/>
</dbReference>
<keyword evidence="3" id="KW-0804">Transcription</keyword>
<dbReference type="PANTHER" id="PTHR12802">
    <property type="entry name" value="SWI/SNF COMPLEX-RELATED"/>
    <property type="match status" value="1"/>
</dbReference>
<evidence type="ECO:0000256" key="2">
    <source>
        <dbReference type="ARBA" id="ARBA00023125"/>
    </source>
</evidence>
<evidence type="ECO:0000259" key="8">
    <source>
        <dbReference type="PROSITE" id="PS50934"/>
    </source>
</evidence>
<dbReference type="InterPro" id="IPR017884">
    <property type="entry name" value="SANT_dom"/>
</dbReference>
<keyword evidence="4" id="KW-0539">Nucleus</keyword>
<feature type="coiled-coil region" evidence="5">
    <location>
        <begin position="644"/>
        <end position="671"/>
    </location>
</feature>
<keyword evidence="5" id="KW-0175">Coiled coil</keyword>
<feature type="compositionally biased region" description="Acidic residues" evidence="6">
    <location>
        <begin position="143"/>
        <end position="154"/>
    </location>
</feature>
<dbReference type="CDD" id="cd00167">
    <property type="entry name" value="SANT"/>
    <property type="match status" value="1"/>
</dbReference>
<dbReference type="GO" id="GO:0042393">
    <property type="term" value="F:histone binding"/>
    <property type="evidence" value="ECO:0007669"/>
    <property type="project" value="TreeGrafter"/>
</dbReference>
<dbReference type="Pfam" id="PF00249">
    <property type="entry name" value="Myb_DNA-binding"/>
    <property type="match status" value="1"/>
</dbReference>
<feature type="region of interest" description="Disordered" evidence="6">
    <location>
        <begin position="708"/>
        <end position="873"/>
    </location>
</feature>
<keyword evidence="2" id="KW-0238">DNA-binding</keyword>
<dbReference type="InterPro" id="IPR001005">
    <property type="entry name" value="SANT/Myb"/>
</dbReference>
<feature type="compositionally biased region" description="Polar residues" evidence="6">
    <location>
        <begin position="830"/>
        <end position="845"/>
    </location>
</feature>